<dbReference type="InterPro" id="IPR000489">
    <property type="entry name" value="Pterin-binding_dom"/>
</dbReference>
<dbReference type="InterPro" id="IPR006390">
    <property type="entry name" value="DHP_synth_dom"/>
</dbReference>
<evidence type="ECO:0000256" key="3">
    <source>
        <dbReference type="ARBA" id="ARBA00004763"/>
    </source>
</evidence>
<dbReference type="PROSITE" id="PS00793">
    <property type="entry name" value="DHPS_2"/>
    <property type="match status" value="1"/>
</dbReference>
<reference evidence="11 12" key="1">
    <citation type="submission" date="2015-03" db="EMBL/GenBank/DDBJ databases">
        <title>Genome assembly of Sandaracinus amylolyticus DSM 53668.</title>
        <authorList>
            <person name="Sharma G."/>
            <person name="Subramanian S."/>
        </authorList>
    </citation>
    <scope>NUCLEOTIDE SEQUENCE [LARGE SCALE GENOMIC DNA]</scope>
    <source>
        <strain evidence="11 12">DSM 53668</strain>
    </source>
</reference>
<dbReference type="EC" id="2.5.1.15" evidence="4 9"/>
<evidence type="ECO:0000256" key="7">
    <source>
        <dbReference type="ARBA" id="ARBA00022842"/>
    </source>
</evidence>
<protein>
    <recommendedName>
        <fullName evidence="4 9">Dihydropteroate synthase</fullName>
        <shortName evidence="9">DHPS</shortName>
        <ecNumber evidence="4 9">2.5.1.15</ecNumber>
    </recommendedName>
    <alternativeName>
        <fullName evidence="9">Dihydropteroate pyrophosphorylase</fullName>
    </alternativeName>
</protein>
<dbReference type="UniPathway" id="UPA00077">
    <property type="reaction ID" value="UER00156"/>
</dbReference>
<comment type="cofactor">
    <cofactor evidence="2 9">
        <name>Mg(2+)</name>
        <dbReference type="ChEBI" id="CHEBI:18420"/>
    </cofactor>
</comment>
<keyword evidence="7 9" id="KW-0460">Magnesium</keyword>
<dbReference type="OrthoDB" id="9811744at2"/>
<keyword evidence="12" id="KW-1185">Reference proteome</keyword>
<keyword evidence="6 9" id="KW-0479">Metal-binding</keyword>
<dbReference type="PANTHER" id="PTHR20941:SF1">
    <property type="entry name" value="FOLIC ACID SYNTHESIS PROTEIN FOL1"/>
    <property type="match status" value="1"/>
</dbReference>
<dbReference type="Proteomes" id="UP000034883">
    <property type="component" value="Chromosome"/>
</dbReference>
<dbReference type="GO" id="GO:0004156">
    <property type="term" value="F:dihydropteroate synthase activity"/>
    <property type="evidence" value="ECO:0007669"/>
    <property type="project" value="UniProtKB-EC"/>
</dbReference>
<evidence type="ECO:0000259" key="10">
    <source>
        <dbReference type="PROSITE" id="PS50972"/>
    </source>
</evidence>
<keyword evidence="5 9" id="KW-0808">Transferase</keyword>
<dbReference type="PANTHER" id="PTHR20941">
    <property type="entry name" value="FOLATE SYNTHESIS PROTEINS"/>
    <property type="match status" value="1"/>
</dbReference>
<organism evidence="11 12">
    <name type="scientific">Sandaracinus amylolyticus</name>
    <dbReference type="NCBI Taxonomy" id="927083"/>
    <lineage>
        <taxon>Bacteria</taxon>
        <taxon>Pseudomonadati</taxon>
        <taxon>Myxococcota</taxon>
        <taxon>Polyangia</taxon>
        <taxon>Polyangiales</taxon>
        <taxon>Sandaracinaceae</taxon>
        <taxon>Sandaracinus</taxon>
    </lineage>
</organism>
<dbReference type="GO" id="GO:0005829">
    <property type="term" value="C:cytosol"/>
    <property type="evidence" value="ECO:0007669"/>
    <property type="project" value="TreeGrafter"/>
</dbReference>
<gene>
    <name evidence="11" type="ORF">DB32_004753</name>
</gene>
<dbReference type="GO" id="GO:0046872">
    <property type="term" value="F:metal ion binding"/>
    <property type="evidence" value="ECO:0007669"/>
    <property type="project" value="UniProtKB-KW"/>
</dbReference>
<dbReference type="InterPro" id="IPR045031">
    <property type="entry name" value="DHP_synth-like"/>
</dbReference>
<dbReference type="GO" id="GO:0046656">
    <property type="term" value="P:folic acid biosynthetic process"/>
    <property type="evidence" value="ECO:0007669"/>
    <property type="project" value="UniProtKB-KW"/>
</dbReference>
<dbReference type="NCBIfam" id="TIGR01496">
    <property type="entry name" value="DHPS"/>
    <property type="match status" value="1"/>
</dbReference>
<comment type="pathway">
    <text evidence="3 9">Cofactor biosynthesis; tetrahydrofolate biosynthesis; 7,8-dihydrofolate from 2-amino-4-hydroxy-6-hydroxymethyl-7,8-dihydropteridine diphosphate and 4-aminobenzoate: step 1/2.</text>
</comment>
<dbReference type="RefSeq" id="WP_053234841.1">
    <property type="nucleotide sequence ID" value="NZ_CP011125.1"/>
</dbReference>
<name>A0A0F6SFV5_9BACT</name>
<evidence type="ECO:0000256" key="4">
    <source>
        <dbReference type="ARBA" id="ARBA00012458"/>
    </source>
</evidence>
<keyword evidence="8 9" id="KW-0289">Folate biosynthesis</keyword>
<proteinExistence type="inferred from homology"/>
<dbReference type="Pfam" id="PF00809">
    <property type="entry name" value="Pterin_bind"/>
    <property type="match status" value="1"/>
</dbReference>
<dbReference type="InterPro" id="IPR011005">
    <property type="entry name" value="Dihydropteroate_synth-like_sf"/>
</dbReference>
<accession>A0A0F6SFV5</accession>
<evidence type="ECO:0000256" key="2">
    <source>
        <dbReference type="ARBA" id="ARBA00001946"/>
    </source>
</evidence>
<comment type="function">
    <text evidence="9">Catalyzes the condensation of para-aminobenzoate (pABA) with 6-hydroxymethyl-7,8-dihydropterin diphosphate (DHPt-PP) to form 7,8-dihydropteroate (H2Pte), the immediate precursor of folate derivatives.</text>
</comment>
<evidence type="ECO:0000256" key="9">
    <source>
        <dbReference type="RuleBase" id="RU361205"/>
    </source>
</evidence>
<dbReference type="GO" id="GO:0046654">
    <property type="term" value="P:tetrahydrofolate biosynthetic process"/>
    <property type="evidence" value="ECO:0007669"/>
    <property type="project" value="UniProtKB-UniPathway"/>
</dbReference>
<dbReference type="PROSITE" id="PS00792">
    <property type="entry name" value="DHPS_1"/>
    <property type="match status" value="1"/>
</dbReference>
<dbReference type="SUPFAM" id="SSF51717">
    <property type="entry name" value="Dihydropteroate synthetase-like"/>
    <property type="match status" value="1"/>
</dbReference>
<dbReference type="AlphaFoldDB" id="A0A0F6SFV5"/>
<evidence type="ECO:0000256" key="8">
    <source>
        <dbReference type="ARBA" id="ARBA00022909"/>
    </source>
</evidence>
<dbReference type="Gene3D" id="3.20.20.20">
    <property type="entry name" value="Dihydropteroate synthase-like"/>
    <property type="match status" value="1"/>
</dbReference>
<evidence type="ECO:0000313" key="12">
    <source>
        <dbReference type="Proteomes" id="UP000034883"/>
    </source>
</evidence>
<feature type="domain" description="Pterin-binding" evidence="10">
    <location>
        <begin position="5"/>
        <end position="269"/>
    </location>
</feature>
<dbReference type="CDD" id="cd00739">
    <property type="entry name" value="DHPS"/>
    <property type="match status" value="1"/>
</dbReference>
<evidence type="ECO:0000256" key="1">
    <source>
        <dbReference type="ARBA" id="ARBA00000012"/>
    </source>
</evidence>
<comment type="similarity">
    <text evidence="9">Belongs to the DHPS family.</text>
</comment>
<dbReference type="STRING" id="927083.DB32_004753"/>
<dbReference type="KEGG" id="samy:DB32_004753"/>
<evidence type="ECO:0000256" key="6">
    <source>
        <dbReference type="ARBA" id="ARBA00022723"/>
    </source>
</evidence>
<evidence type="ECO:0000313" key="11">
    <source>
        <dbReference type="EMBL" id="AKF07604.1"/>
    </source>
</evidence>
<dbReference type="PROSITE" id="PS50972">
    <property type="entry name" value="PTERIN_BINDING"/>
    <property type="match status" value="1"/>
</dbReference>
<dbReference type="EMBL" id="CP011125">
    <property type="protein sequence ID" value="AKF07604.1"/>
    <property type="molecule type" value="Genomic_DNA"/>
</dbReference>
<comment type="catalytic activity">
    <reaction evidence="1">
        <text>(7,8-dihydropterin-6-yl)methyl diphosphate + 4-aminobenzoate = 7,8-dihydropteroate + diphosphate</text>
        <dbReference type="Rhea" id="RHEA:19949"/>
        <dbReference type="ChEBI" id="CHEBI:17836"/>
        <dbReference type="ChEBI" id="CHEBI:17839"/>
        <dbReference type="ChEBI" id="CHEBI:33019"/>
        <dbReference type="ChEBI" id="CHEBI:72950"/>
        <dbReference type="EC" id="2.5.1.15"/>
    </reaction>
</comment>
<sequence length="290" mass="29403">MSAPVEIWGVLNVTPDSFSDGGRFVALGAAIEHAERMRADGADVIDVGGASSRPAGKTYGAGAPDIAPSEEIARVAPVIDALVARGMRVSIDTARGEVADAALARGASIVNDVTMGADDALLDAVARRGAELVLMHSRGGGRVDATTTAYRDVVEDVLAELRAAIARALSRGVRAERIWIDPGVGFAKTPAQSAALIGATSRFVASGHRVLVGASRKSFIGQLAPDASGAAPAPDARLGGSLAAVTAAVLGGAHAVRVHDVAVSRQAALVALAMRPPRSASRGKETRADA</sequence>
<evidence type="ECO:0000256" key="5">
    <source>
        <dbReference type="ARBA" id="ARBA00022679"/>
    </source>
</evidence>